<dbReference type="AlphaFoldDB" id="A0A2B7WPW1"/>
<evidence type="ECO:0000313" key="2">
    <source>
        <dbReference type="EMBL" id="PGG98815.1"/>
    </source>
</evidence>
<protein>
    <submittedName>
        <fullName evidence="2">Uncharacterized protein</fullName>
    </submittedName>
</protein>
<feature type="region of interest" description="Disordered" evidence="1">
    <location>
        <begin position="103"/>
        <end position="123"/>
    </location>
</feature>
<gene>
    <name evidence="2" type="ORF">GX51_06611</name>
</gene>
<organism evidence="2 3">
    <name type="scientific">Blastomyces parvus</name>
    <dbReference type="NCBI Taxonomy" id="2060905"/>
    <lineage>
        <taxon>Eukaryota</taxon>
        <taxon>Fungi</taxon>
        <taxon>Dikarya</taxon>
        <taxon>Ascomycota</taxon>
        <taxon>Pezizomycotina</taxon>
        <taxon>Eurotiomycetes</taxon>
        <taxon>Eurotiomycetidae</taxon>
        <taxon>Onygenales</taxon>
        <taxon>Ajellomycetaceae</taxon>
        <taxon>Blastomyces</taxon>
    </lineage>
</organism>
<comment type="caution">
    <text evidence="2">The sequence shown here is derived from an EMBL/GenBank/DDBJ whole genome shotgun (WGS) entry which is preliminary data.</text>
</comment>
<name>A0A2B7WPW1_9EURO</name>
<sequence length="123" mass="12459">MGISYILLGSGWGAAAGGRASEVGGLDEEKGRLGVVQAGLGSGDKPWAPVCEGAEAAAGRVAVVAIGGRDTDGDGWAAGPDYLFLPVPGQPAAAELLVTAAEPDKEAQAREYFEESRDDSKDI</sequence>
<dbReference type="EMBL" id="PDNC01000112">
    <property type="protein sequence ID" value="PGG98815.1"/>
    <property type="molecule type" value="Genomic_DNA"/>
</dbReference>
<proteinExistence type="predicted"/>
<evidence type="ECO:0000313" key="3">
    <source>
        <dbReference type="Proteomes" id="UP000224080"/>
    </source>
</evidence>
<keyword evidence="3" id="KW-1185">Reference proteome</keyword>
<reference evidence="2 3" key="1">
    <citation type="submission" date="2017-10" db="EMBL/GenBank/DDBJ databases">
        <title>Comparative genomics in systemic dimorphic fungi from Ajellomycetaceae.</title>
        <authorList>
            <person name="Munoz J.F."/>
            <person name="Mcewen J.G."/>
            <person name="Clay O.K."/>
            <person name="Cuomo C.A."/>
        </authorList>
    </citation>
    <scope>NUCLEOTIDE SEQUENCE [LARGE SCALE GENOMIC DNA]</scope>
    <source>
        <strain evidence="2 3">UAMH130</strain>
    </source>
</reference>
<dbReference type="Proteomes" id="UP000224080">
    <property type="component" value="Unassembled WGS sequence"/>
</dbReference>
<evidence type="ECO:0000256" key="1">
    <source>
        <dbReference type="SAM" id="MobiDB-lite"/>
    </source>
</evidence>
<accession>A0A2B7WPW1</accession>